<evidence type="ECO:0000256" key="2">
    <source>
        <dbReference type="ARBA" id="ARBA00022475"/>
    </source>
</evidence>
<feature type="transmembrane region" description="Helical" evidence="6">
    <location>
        <begin position="369"/>
        <end position="388"/>
    </location>
</feature>
<evidence type="ECO:0000256" key="5">
    <source>
        <dbReference type="ARBA" id="ARBA00023136"/>
    </source>
</evidence>
<feature type="transmembrane region" description="Helical" evidence="6">
    <location>
        <begin position="339"/>
        <end position="363"/>
    </location>
</feature>
<dbReference type="PANTHER" id="PTHR43124:SF3">
    <property type="entry name" value="CHLORAMPHENICOL EFFLUX PUMP RV0191"/>
    <property type="match status" value="1"/>
</dbReference>
<dbReference type="AlphaFoldDB" id="A0A0W0S5B6"/>
<keyword evidence="2" id="KW-1003">Cell membrane</keyword>
<dbReference type="InterPro" id="IPR036259">
    <property type="entry name" value="MFS_trans_sf"/>
</dbReference>
<dbReference type="CDD" id="cd17320">
    <property type="entry name" value="MFS_MdfA_MDR_like"/>
    <property type="match status" value="1"/>
</dbReference>
<dbReference type="GO" id="GO:0022857">
    <property type="term" value="F:transmembrane transporter activity"/>
    <property type="evidence" value="ECO:0007669"/>
    <property type="project" value="InterPro"/>
</dbReference>
<dbReference type="InterPro" id="IPR050189">
    <property type="entry name" value="MFS_Efflux_Transporters"/>
</dbReference>
<feature type="transmembrane region" description="Helical" evidence="6">
    <location>
        <begin position="47"/>
        <end position="64"/>
    </location>
</feature>
<dbReference type="RefSeq" id="WP_082631430.1">
    <property type="nucleotide sequence ID" value="NZ_LNXW01000013.1"/>
</dbReference>
<evidence type="ECO:0000313" key="9">
    <source>
        <dbReference type="Proteomes" id="UP000054921"/>
    </source>
</evidence>
<sequence length="402" mass="44681">MPATKFQLPLVTLIVISLLGCCMEIDISLPSFPSIMTFFGSTEAQVQNTLSLNFLAFCLSGLLYGPLSETLGRRGLMIFGATCFLIGAVGCVFSFSIYQLMFWRFIQGLGASSTLVMGFAMISDRYSGEVAARYIGKINAYVTIFMAAAPILGSAIINYFTWRANFFFIAIIALISWFFLIWQLPETKSEKQPLEISKIFKDYWTVSTHGKFLIYASMPNMLVTAYLTFVGSASFYYINTCQLSYFQFAVQQGVIVLLFSLTSFYAEKVISRIGSRKAVHLGMVCCAISIVLFTYFAFQYPDSPRLITFSMCWMAVGCAFPMSVTFAQSLEILPHHKGACSSFIMSTRLFISSGAVALTGLFFDGSMRPVALVIDGAIILGIGMYFIIERMMLPKERVLEVA</sequence>
<proteinExistence type="predicted"/>
<dbReference type="STRING" id="28084.Lche_0819"/>
<dbReference type="OrthoDB" id="5670831at2"/>
<evidence type="ECO:0000256" key="1">
    <source>
        <dbReference type="ARBA" id="ARBA00004651"/>
    </source>
</evidence>
<dbReference type="InterPro" id="IPR020846">
    <property type="entry name" value="MFS_dom"/>
</dbReference>
<dbReference type="PANTHER" id="PTHR43124">
    <property type="entry name" value="PURINE EFFLUX PUMP PBUE"/>
    <property type="match status" value="1"/>
</dbReference>
<dbReference type="PROSITE" id="PS51257">
    <property type="entry name" value="PROKAR_LIPOPROTEIN"/>
    <property type="match status" value="1"/>
</dbReference>
<evidence type="ECO:0000259" key="7">
    <source>
        <dbReference type="PROSITE" id="PS50850"/>
    </source>
</evidence>
<protein>
    <submittedName>
        <fullName evidence="8">Major facilitator superfamily (MFS) transporter</fullName>
    </submittedName>
</protein>
<comment type="subcellular location">
    <subcellularLocation>
        <location evidence="1">Cell membrane</location>
        <topology evidence="1">Multi-pass membrane protein</topology>
    </subcellularLocation>
</comment>
<evidence type="ECO:0000256" key="4">
    <source>
        <dbReference type="ARBA" id="ARBA00022989"/>
    </source>
</evidence>
<evidence type="ECO:0000313" key="8">
    <source>
        <dbReference type="EMBL" id="KTC78799.1"/>
    </source>
</evidence>
<feature type="domain" description="Major facilitator superfamily (MFS) profile" evidence="7">
    <location>
        <begin position="10"/>
        <end position="393"/>
    </location>
</feature>
<feature type="transmembrane region" description="Helical" evidence="6">
    <location>
        <begin position="212"/>
        <end position="238"/>
    </location>
</feature>
<accession>A0A0W0S5B6</accession>
<dbReference type="Pfam" id="PF07690">
    <property type="entry name" value="MFS_1"/>
    <property type="match status" value="1"/>
</dbReference>
<dbReference type="EMBL" id="LNXW01000013">
    <property type="protein sequence ID" value="KTC78799.1"/>
    <property type="molecule type" value="Genomic_DNA"/>
</dbReference>
<organism evidence="8 9">
    <name type="scientific">Legionella cherrii</name>
    <dbReference type="NCBI Taxonomy" id="28084"/>
    <lineage>
        <taxon>Bacteria</taxon>
        <taxon>Pseudomonadati</taxon>
        <taxon>Pseudomonadota</taxon>
        <taxon>Gammaproteobacteria</taxon>
        <taxon>Legionellales</taxon>
        <taxon>Legionellaceae</taxon>
        <taxon>Legionella</taxon>
    </lineage>
</organism>
<dbReference type="PATRIC" id="fig|28084.5.peg.883"/>
<feature type="transmembrane region" description="Helical" evidence="6">
    <location>
        <begin position="306"/>
        <end position="327"/>
    </location>
</feature>
<keyword evidence="3 6" id="KW-0812">Transmembrane</keyword>
<dbReference type="PROSITE" id="PS50850">
    <property type="entry name" value="MFS"/>
    <property type="match status" value="1"/>
</dbReference>
<feature type="transmembrane region" description="Helical" evidence="6">
    <location>
        <begin position="76"/>
        <end position="99"/>
    </location>
</feature>
<dbReference type="InterPro" id="IPR011701">
    <property type="entry name" value="MFS"/>
</dbReference>
<name>A0A0W0S5B6_9GAMM</name>
<dbReference type="Gene3D" id="1.20.1720.10">
    <property type="entry name" value="Multidrug resistance protein D"/>
    <property type="match status" value="1"/>
</dbReference>
<feature type="transmembrane region" description="Helical" evidence="6">
    <location>
        <begin position="278"/>
        <end position="300"/>
    </location>
</feature>
<dbReference type="Proteomes" id="UP000054921">
    <property type="component" value="Unassembled WGS sequence"/>
</dbReference>
<dbReference type="GO" id="GO:0005886">
    <property type="term" value="C:plasma membrane"/>
    <property type="evidence" value="ECO:0007669"/>
    <property type="project" value="UniProtKB-SubCell"/>
</dbReference>
<feature type="transmembrane region" description="Helical" evidence="6">
    <location>
        <begin position="138"/>
        <end position="160"/>
    </location>
</feature>
<feature type="transmembrane region" description="Helical" evidence="6">
    <location>
        <begin position="244"/>
        <end position="266"/>
    </location>
</feature>
<evidence type="ECO:0000256" key="3">
    <source>
        <dbReference type="ARBA" id="ARBA00022692"/>
    </source>
</evidence>
<keyword evidence="4 6" id="KW-1133">Transmembrane helix</keyword>
<comment type="caution">
    <text evidence="8">The sequence shown here is derived from an EMBL/GenBank/DDBJ whole genome shotgun (WGS) entry which is preliminary data.</text>
</comment>
<feature type="transmembrane region" description="Helical" evidence="6">
    <location>
        <begin position="105"/>
        <end position="126"/>
    </location>
</feature>
<evidence type="ECO:0000256" key="6">
    <source>
        <dbReference type="SAM" id="Phobius"/>
    </source>
</evidence>
<feature type="transmembrane region" description="Helical" evidence="6">
    <location>
        <begin position="166"/>
        <end position="184"/>
    </location>
</feature>
<dbReference type="SUPFAM" id="SSF103473">
    <property type="entry name" value="MFS general substrate transporter"/>
    <property type="match status" value="1"/>
</dbReference>
<reference evidence="8 9" key="1">
    <citation type="submission" date="2015-11" db="EMBL/GenBank/DDBJ databases">
        <title>Genomic analysis of 38 Legionella species identifies large and diverse effector repertoires.</title>
        <authorList>
            <person name="Burstein D."/>
            <person name="Amaro F."/>
            <person name="Zusman T."/>
            <person name="Lifshitz Z."/>
            <person name="Cohen O."/>
            <person name="Gilbert J.A."/>
            <person name="Pupko T."/>
            <person name="Shuman H.A."/>
            <person name="Segal G."/>
        </authorList>
    </citation>
    <scope>NUCLEOTIDE SEQUENCE [LARGE SCALE GENOMIC DNA]</scope>
    <source>
        <strain evidence="8 9">ORW</strain>
    </source>
</reference>
<keyword evidence="5 6" id="KW-0472">Membrane</keyword>
<gene>
    <name evidence="8" type="ORF">Lche_0819</name>
</gene>